<dbReference type="PROSITE" id="PS50949">
    <property type="entry name" value="HTH_GNTR"/>
    <property type="match status" value="1"/>
</dbReference>
<evidence type="ECO:0000313" key="8">
    <source>
        <dbReference type="Proteomes" id="UP000671995"/>
    </source>
</evidence>
<evidence type="ECO:0000313" key="6">
    <source>
        <dbReference type="EMBL" id="QTQ14215.1"/>
    </source>
</evidence>
<dbReference type="AlphaFoldDB" id="A0A975EZI2"/>
<dbReference type="EMBL" id="CP054142">
    <property type="protein sequence ID" value="QTQ14215.1"/>
    <property type="molecule type" value="Genomic_DNA"/>
</dbReference>
<dbReference type="Gene3D" id="1.10.10.10">
    <property type="entry name" value="Winged helix-like DNA-binding domain superfamily/Winged helix DNA-binding domain"/>
    <property type="match status" value="1"/>
</dbReference>
<protein>
    <submittedName>
        <fullName evidence="5">GntR family transcriptional regulator</fullName>
    </submittedName>
</protein>
<keyword evidence="3" id="KW-0804">Transcription</keyword>
<dbReference type="SUPFAM" id="SSF46785">
    <property type="entry name" value="Winged helix' DNA-binding domain"/>
    <property type="match status" value="1"/>
</dbReference>
<dbReference type="PANTHER" id="PTHR43537:SF24">
    <property type="entry name" value="GLUCONATE OPERON TRANSCRIPTIONAL REPRESSOR"/>
    <property type="match status" value="1"/>
</dbReference>
<dbReference type="Gene3D" id="1.20.120.530">
    <property type="entry name" value="GntR ligand-binding domain-like"/>
    <property type="match status" value="1"/>
</dbReference>
<evidence type="ECO:0000256" key="2">
    <source>
        <dbReference type="ARBA" id="ARBA00023125"/>
    </source>
</evidence>
<reference evidence="5 7" key="2">
    <citation type="journal article" date="2021" name="Microbiol. Resour. Announc.">
        <title>Complete Genome Sequences of Three Human Oral Treponema parvum Isolates.</title>
        <authorList>
            <person name="Zeng H."/>
            <person name="Watt R.M."/>
        </authorList>
    </citation>
    <scope>NUCLEOTIDE SEQUENCE</scope>
    <source>
        <strain evidence="6 7">ATCC 700770</strain>
        <strain evidence="5">ATCC 700773</strain>
    </source>
</reference>
<keyword evidence="1" id="KW-0805">Transcription regulation</keyword>
<evidence type="ECO:0000256" key="1">
    <source>
        <dbReference type="ARBA" id="ARBA00023015"/>
    </source>
</evidence>
<dbReference type="Pfam" id="PF00392">
    <property type="entry name" value="GntR"/>
    <property type="match status" value="1"/>
</dbReference>
<dbReference type="InterPro" id="IPR000524">
    <property type="entry name" value="Tscrpt_reg_HTH_GntR"/>
</dbReference>
<dbReference type="SUPFAM" id="SSF48008">
    <property type="entry name" value="GntR ligand-binding domain-like"/>
    <property type="match status" value="1"/>
</dbReference>
<dbReference type="GO" id="GO:0003677">
    <property type="term" value="F:DNA binding"/>
    <property type="evidence" value="ECO:0007669"/>
    <property type="project" value="UniProtKB-KW"/>
</dbReference>
<dbReference type="RefSeq" id="WP_210118393.1">
    <property type="nucleotide sequence ID" value="NZ_CP054142.1"/>
</dbReference>
<evidence type="ECO:0000256" key="3">
    <source>
        <dbReference type="ARBA" id="ARBA00023163"/>
    </source>
</evidence>
<dbReference type="InterPro" id="IPR011711">
    <property type="entry name" value="GntR_C"/>
</dbReference>
<dbReference type="InterPro" id="IPR036388">
    <property type="entry name" value="WH-like_DNA-bd_sf"/>
</dbReference>
<dbReference type="Proteomes" id="UP000671908">
    <property type="component" value="Chromosome"/>
</dbReference>
<dbReference type="PANTHER" id="PTHR43537">
    <property type="entry name" value="TRANSCRIPTIONAL REGULATOR, GNTR FAMILY"/>
    <property type="match status" value="1"/>
</dbReference>
<dbReference type="Pfam" id="PF07729">
    <property type="entry name" value="FCD"/>
    <property type="match status" value="1"/>
</dbReference>
<dbReference type="InterPro" id="IPR036390">
    <property type="entry name" value="WH_DNA-bd_sf"/>
</dbReference>
<dbReference type="KEGG" id="tpav:HRQ91_07000"/>
<gene>
    <name evidence="5" type="ORF">HRI96_04885</name>
    <name evidence="6" type="ORF">HRQ91_07000</name>
</gene>
<keyword evidence="2" id="KW-0238">DNA-binding</keyword>
<dbReference type="GO" id="GO:0003700">
    <property type="term" value="F:DNA-binding transcription factor activity"/>
    <property type="evidence" value="ECO:0007669"/>
    <property type="project" value="InterPro"/>
</dbReference>
<evidence type="ECO:0000259" key="4">
    <source>
        <dbReference type="PROSITE" id="PS50949"/>
    </source>
</evidence>
<dbReference type="SMART" id="SM00895">
    <property type="entry name" value="FCD"/>
    <property type="match status" value="1"/>
</dbReference>
<accession>A0A975EZI2</accession>
<organism evidence="5 8">
    <name type="scientific">Treponema parvum</name>
    <dbReference type="NCBI Taxonomy" id="138851"/>
    <lineage>
        <taxon>Bacteria</taxon>
        <taxon>Pseudomonadati</taxon>
        <taxon>Spirochaetota</taxon>
        <taxon>Spirochaetia</taxon>
        <taxon>Spirochaetales</taxon>
        <taxon>Treponemataceae</taxon>
        <taxon>Treponema</taxon>
    </lineage>
</organism>
<dbReference type="InterPro" id="IPR008920">
    <property type="entry name" value="TF_FadR/GntR_C"/>
</dbReference>
<name>A0A975EZI2_9SPIR</name>
<reference evidence="5" key="1">
    <citation type="submission" date="2020-05" db="EMBL/GenBank/DDBJ databases">
        <authorList>
            <person name="Zeng H."/>
            <person name="Chan Y.K."/>
            <person name="Watt R.M."/>
        </authorList>
    </citation>
    <scope>NUCLEOTIDE SEQUENCE</scope>
    <source>
        <strain evidence="6">ATCC 700770</strain>
        <strain evidence="5">ATCC 700773</strain>
    </source>
</reference>
<feature type="domain" description="HTH gntR-type" evidence="4">
    <location>
        <begin position="7"/>
        <end position="74"/>
    </location>
</feature>
<evidence type="ECO:0000313" key="5">
    <source>
        <dbReference type="EMBL" id="QTQ11598.1"/>
    </source>
</evidence>
<evidence type="ECO:0000313" key="7">
    <source>
        <dbReference type="Proteomes" id="UP000671908"/>
    </source>
</evidence>
<proteinExistence type="predicted"/>
<sequence>MIENENKSLKEQAYSHIKKQIINNIIKPGEPIDEKKYVSELGISRTPVHEAITTLSTEGLVSIIPRKGITASFLRIRDILGIYEVRLMLEPPIIRKIADSVSAEKLSAFKREFNNTKMISATASGRDLDSEFHLYLAECTRNQILIDTEERLLSQSQRIRILSSFADSKSDDDARHEHIEMIDSILSDDISRAEEVCRSHLEKSVERYNTIYAASNFII</sequence>
<keyword evidence="7" id="KW-1185">Reference proteome</keyword>
<dbReference type="Proteomes" id="UP000671995">
    <property type="component" value="Chromosome"/>
</dbReference>
<dbReference type="SMART" id="SM00345">
    <property type="entry name" value="HTH_GNTR"/>
    <property type="match status" value="1"/>
</dbReference>
<dbReference type="EMBL" id="CP054257">
    <property type="protein sequence ID" value="QTQ11598.1"/>
    <property type="molecule type" value="Genomic_DNA"/>
</dbReference>